<dbReference type="Proteomes" id="UP000515163">
    <property type="component" value="Unplaced"/>
</dbReference>
<comment type="catalytic activity">
    <reaction evidence="9">
        <text>O-succinyl-L-serine + hydrogen sulfide = L-cysteine + succinate</text>
        <dbReference type="Rhea" id="RHEA:53816"/>
        <dbReference type="ChEBI" id="CHEBI:29919"/>
        <dbReference type="ChEBI" id="CHEBI:30031"/>
        <dbReference type="ChEBI" id="CHEBI:35235"/>
        <dbReference type="ChEBI" id="CHEBI:136856"/>
    </reaction>
</comment>
<gene>
    <name evidence="17" type="primary">LOC116306710</name>
</gene>
<comment type="subcellular location">
    <subcellularLocation>
        <location evidence="2">Mitochondrion</location>
    </subcellularLocation>
</comment>
<keyword evidence="8" id="KW-0496">Mitochondrion</keyword>
<dbReference type="CDD" id="cd01561">
    <property type="entry name" value="CBS_like"/>
    <property type="match status" value="1"/>
</dbReference>
<keyword evidence="16" id="KW-1185">Reference proteome</keyword>
<dbReference type="NCBIfam" id="NF007989">
    <property type="entry name" value="PRK10717.1"/>
    <property type="match status" value="1"/>
</dbReference>
<evidence type="ECO:0000259" key="15">
    <source>
        <dbReference type="Pfam" id="PF00291"/>
    </source>
</evidence>
<evidence type="ECO:0000313" key="16">
    <source>
        <dbReference type="Proteomes" id="UP000515163"/>
    </source>
</evidence>
<comment type="cofactor">
    <cofactor evidence="1">
        <name>pyridoxal 5'-phosphate</name>
        <dbReference type="ChEBI" id="CHEBI:597326"/>
    </cofactor>
</comment>
<dbReference type="PROSITE" id="PS00901">
    <property type="entry name" value="CYS_SYNTHASE"/>
    <property type="match status" value="1"/>
</dbReference>
<evidence type="ECO:0000256" key="3">
    <source>
        <dbReference type="ARBA" id="ARBA00004962"/>
    </source>
</evidence>
<name>A0A6P8J5B4_ACTTE</name>
<organism evidence="16 17">
    <name type="scientific">Actinia tenebrosa</name>
    <name type="common">Australian red waratah sea anemone</name>
    <dbReference type="NCBI Taxonomy" id="6105"/>
    <lineage>
        <taxon>Eukaryota</taxon>
        <taxon>Metazoa</taxon>
        <taxon>Cnidaria</taxon>
        <taxon>Anthozoa</taxon>
        <taxon>Hexacorallia</taxon>
        <taxon>Actiniaria</taxon>
        <taxon>Actiniidae</taxon>
        <taxon>Actinia</taxon>
    </lineage>
</organism>
<keyword evidence="5" id="KW-0808">Transferase</keyword>
<evidence type="ECO:0000256" key="8">
    <source>
        <dbReference type="ARBA" id="ARBA00023128"/>
    </source>
</evidence>
<dbReference type="SUPFAM" id="SSF53686">
    <property type="entry name" value="Tryptophan synthase beta subunit-like PLP-dependent enzymes"/>
    <property type="match status" value="1"/>
</dbReference>
<evidence type="ECO:0000256" key="4">
    <source>
        <dbReference type="ARBA" id="ARBA00022605"/>
    </source>
</evidence>
<keyword evidence="7" id="KW-0809">Transit peptide</keyword>
<sequence>MAASRVLSRFSRRSTTVPRSVGIRFASKDVRNGFIDLVGRTPLIRLNKLSEETGCDITVKAEHMNPGGSVKDRAALYLVKEAEEKGVLKPGGTVVEGTAGNTGIGLAHMCLAKGYKCVIFMPNNQSQEKIDLLKALGADVRPVPVVPFDDQMNYNHQARRFTETLENAVWTNQFDNTANRRAHFETTGPEIWQQTNGQVDAIVFGTGTGGTLAGTGSFLKSKNPNVKVILADPQGSVLYNYFKIGELVRTEGSSITEGIGQGRVTSNLQGAPIDDSVFIHDTEAIEMTYFLLHEEGFFVGASSGLNVAAAVKVAKMLGPGHLITTCLCDSGQRYFTRLFNKSWIESKGLLDAIPEKYHHSLY</sequence>
<dbReference type="FunFam" id="3.40.50.1100:FF:000011">
    <property type="entry name" value="Cysteine synthase (o-acetylserine)"/>
    <property type="match status" value="1"/>
</dbReference>
<dbReference type="RefSeq" id="XP_031572660.1">
    <property type="nucleotide sequence ID" value="XM_031716800.1"/>
</dbReference>
<dbReference type="InterPro" id="IPR001216">
    <property type="entry name" value="P-phosphate_BS"/>
</dbReference>
<evidence type="ECO:0000256" key="2">
    <source>
        <dbReference type="ARBA" id="ARBA00004173"/>
    </source>
</evidence>
<keyword evidence="6" id="KW-0663">Pyridoxal phosphate</keyword>
<keyword evidence="4" id="KW-0028">Amino-acid biosynthesis</keyword>
<comment type="pathway">
    <text evidence="3">Amino-acid biosynthesis; L-cysteine biosynthesis; L-cysteine from L-serine: step 2/2.</text>
</comment>
<dbReference type="Gene3D" id="3.40.50.1100">
    <property type="match status" value="2"/>
</dbReference>
<reference evidence="17" key="1">
    <citation type="submission" date="2025-08" db="UniProtKB">
        <authorList>
            <consortium name="RefSeq"/>
        </authorList>
    </citation>
    <scope>IDENTIFICATION</scope>
</reference>
<accession>A0A6P8J5B4</accession>
<dbReference type="GeneID" id="116306710"/>
<evidence type="ECO:0000256" key="1">
    <source>
        <dbReference type="ARBA" id="ARBA00001933"/>
    </source>
</evidence>
<protein>
    <recommendedName>
        <fullName evidence="11">Cysteine synthase 1</fullName>
    </recommendedName>
    <alternativeName>
        <fullName evidence="12">O-acetylserine (thiol)-lyase 1</fullName>
    </alternativeName>
    <alternativeName>
        <fullName evidence="13">O-acetylserine sulfhydrylase 1</fullName>
    </alternativeName>
    <alternativeName>
        <fullName evidence="14">O-succinylserine sulfhydrylase</fullName>
    </alternativeName>
</protein>
<dbReference type="Pfam" id="PF00291">
    <property type="entry name" value="PALP"/>
    <property type="match status" value="1"/>
</dbReference>
<evidence type="ECO:0000256" key="13">
    <source>
        <dbReference type="ARBA" id="ARBA00079147"/>
    </source>
</evidence>
<evidence type="ECO:0000256" key="5">
    <source>
        <dbReference type="ARBA" id="ARBA00022679"/>
    </source>
</evidence>
<dbReference type="GO" id="GO:0016740">
    <property type="term" value="F:transferase activity"/>
    <property type="evidence" value="ECO:0007669"/>
    <property type="project" value="UniProtKB-KW"/>
</dbReference>
<dbReference type="OrthoDB" id="10259545at2759"/>
<evidence type="ECO:0000313" key="17">
    <source>
        <dbReference type="RefSeq" id="XP_031572660.1"/>
    </source>
</evidence>
<evidence type="ECO:0000256" key="10">
    <source>
        <dbReference type="ARBA" id="ARBA00058228"/>
    </source>
</evidence>
<evidence type="ECO:0000256" key="6">
    <source>
        <dbReference type="ARBA" id="ARBA00022898"/>
    </source>
</evidence>
<proteinExistence type="predicted"/>
<feature type="domain" description="Tryptophan synthase beta chain-like PALP" evidence="15">
    <location>
        <begin position="37"/>
        <end position="328"/>
    </location>
</feature>
<dbReference type="GO" id="GO:0006535">
    <property type="term" value="P:cysteine biosynthetic process from serine"/>
    <property type="evidence" value="ECO:0007669"/>
    <property type="project" value="InterPro"/>
</dbReference>
<dbReference type="InParanoid" id="A0A6P8J5B4"/>
<evidence type="ECO:0000256" key="9">
    <source>
        <dbReference type="ARBA" id="ARBA00050981"/>
    </source>
</evidence>
<dbReference type="PANTHER" id="PTHR10314">
    <property type="entry name" value="CYSTATHIONINE BETA-SYNTHASE"/>
    <property type="match status" value="1"/>
</dbReference>
<evidence type="ECO:0000256" key="12">
    <source>
        <dbReference type="ARBA" id="ARBA00078262"/>
    </source>
</evidence>
<evidence type="ECO:0000256" key="14">
    <source>
        <dbReference type="ARBA" id="ARBA00081847"/>
    </source>
</evidence>
<dbReference type="InterPro" id="IPR050214">
    <property type="entry name" value="Cys_Synth/Cystath_Beta-Synth"/>
</dbReference>
<comment type="function">
    <text evidence="10">Catalyzes the conversion of O-succinyl-L-serine into cysteine, the last step in the cysteine biosynthesis pathway. Can also use O-acetyl-L-serine.</text>
</comment>
<dbReference type="KEGG" id="aten:116306710"/>
<evidence type="ECO:0000256" key="7">
    <source>
        <dbReference type="ARBA" id="ARBA00022946"/>
    </source>
</evidence>
<evidence type="ECO:0000256" key="11">
    <source>
        <dbReference type="ARBA" id="ARBA00072087"/>
    </source>
</evidence>
<dbReference type="InterPro" id="IPR001926">
    <property type="entry name" value="TrpB-like_PALP"/>
</dbReference>
<dbReference type="AlphaFoldDB" id="A0A6P8J5B4"/>
<dbReference type="InterPro" id="IPR036052">
    <property type="entry name" value="TrpB-like_PALP_sf"/>
</dbReference>
<dbReference type="GO" id="GO:0005739">
    <property type="term" value="C:mitochondrion"/>
    <property type="evidence" value="ECO:0007669"/>
    <property type="project" value="UniProtKB-SubCell"/>
</dbReference>